<feature type="signal peptide" evidence="2">
    <location>
        <begin position="1"/>
        <end position="20"/>
    </location>
</feature>
<reference evidence="4 5" key="1">
    <citation type="submission" date="2014-11" db="EMBL/GenBank/DDBJ databases">
        <title>Complete Genome Sequence of Pseudoalteromonas sp. Strain OCN003 Isolated from Kaneohe Bay, Oahu, Hawaii.</title>
        <authorList>
            <person name="Beurmann S."/>
            <person name="Videau P."/>
            <person name="Ushijima B."/>
            <person name="Smith A.M."/>
            <person name="Aeby G.S."/>
            <person name="Callahan S.M."/>
            <person name="Belcaid M."/>
        </authorList>
    </citation>
    <scope>NUCLEOTIDE SEQUENCE [LARGE SCALE GENOMIC DNA]</scope>
    <source>
        <strain evidence="4 5">OCN003</strain>
    </source>
</reference>
<organism evidence="4 5">
    <name type="scientific">Pseudoalteromonas piratica</name>
    <dbReference type="NCBI Taxonomy" id="1348114"/>
    <lineage>
        <taxon>Bacteria</taxon>
        <taxon>Pseudomonadati</taxon>
        <taxon>Pseudomonadota</taxon>
        <taxon>Gammaproteobacteria</taxon>
        <taxon>Alteromonadales</taxon>
        <taxon>Pseudoalteromonadaceae</taxon>
        <taxon>Pseudoalteromonas</taxon>
    </lineage>
</organism>
<feature type="compositionally biased region" description="Low complexity" evidence="1">
    <location>
        <begin position="26"/>
        <end position="37"/>
    </location>
</feature>
<dbReference type="SUPFAM" id="SSF50156">
    <property type="entry name" value="PDZ domain-like"/>
    <property type="match status" value="1"/>
</dbReference>
<dbReference type="InterPro" id="IPR041613">
    <property type="entry name" value="Pept_S41_N"/>
</dbReference>
<dbReference type="InterPro" id="IPR001478">
    <property type="entry name" value="PDZ"/>
</dbReference>
<dbReference type="InterPro" id="IPR029045">
    <property type="entry name" value="ClpP/crotonase-like_dom_sf"/>
</dbReference>
<dbReference type="HOGENOM" id="CLU_031949_2_0_6"/>
<dbReference type="PROSITE" id="PS51257">
    <property type="entry name" value="PROKAR_LIPOPROTEIN"/>
    <property type="match status" value="1"/>
</dbReference>
<feature type="domain" description="PDZ" evidence="3">
    <location>
        <begin position="148"/>
        <end position="211"/>
    </location>
</feature>
<proteinExistence type="predicted"/>
<keyword evidence="2" id="KW-0732">Signal</keyword>
<dbReference type="Gene3D" id="2.30.42.10">
    <property type="match status" value="1"/>
</dbReference>
<dbReference type="Pfam" id="PF17820">
    <property type="entry name" value="PDZ_6"/>
    <property type="match status" value="1"/>
</dbReference>
<dbReference type="GO" id="GO:0030288">
    <property type="term" value="C:outer membrane-bounded periplasmic space"/>
    <property type="evidence" value="ECO:0007669"/>
    <property type="project" value="TreeGrafter"/>
</dbReference>
<dbReference type="InterPro" id="IPR041489">
    <property type="entry name" value="PDZ_6"/>
</dbReference>
<evidence type="ECO:0000259" key="3">
    <source>
        <dbReference type="PROSITE" id="PS50106"/>
    </source>
</evidence>
<dbReference type="GO" id="GO:0004175">
    <property type="term" value="F:endopeptidase activity"/>
    <property type="evidence" value="ECO:0007669"/>
    <property type="project" value="TreeGrafter"/>
</dbReference>
<gene>
    <name evidence="4" type="ORF">OM33_04835</name>
</gene>
<dbReference type="PANTHER" id="PTHR32060">
    <property type="entry name" value="TAIL-SPECIFIC PROTEASE"/>
    <property type="match status" value="1"/>
</dbReference>
<dbReference type="PANTHER" id="PTHR32060:SF30">
    <property type="entry name" value="CARBOXY-TERMINAL PROCESSING PROTEASE CTPA"/>
    <property type="match status" value="1"/>
</dbReference>
<evidence type="ECO:0000313" key="5">
    <source>
        <dbReference type="Proteomes" id="UP000030341"/>
    </source>
</evidence>
<evidence type="ECO:0000256" key="1">
    <source>
        <dbReference type="SAM" id="MobiDB-lite"/>
    </source>
</evidence>
<dbReference type="Gene3D" id="3.90.226.10">
    <property type="entry name" value="2-enoyl-CoA Hydratase, Chain A, domain 1"/>
    <property type="match status" value="1"/>
</dbReference>
<dbReference type="InterPro" id="IPR005151">
    <property type="entry name" value="Tail-specific_protease"/>
</dbReference>
<dbReference type="GO" id="GO:0007165">
    <property type="term" value="P:signal transduction"/>
    <property type="evidence" value="ECO:0007669"/>
    <property type="project" value="TreeGrafter"/>
</dbReference>
<dbReference type="Pfam" id="PF18294">
    <property type="entry name" value="Pept_S41_N"/>
    <property type="match status" value="1"/>
</dbReference>
<sequence length="539" mass="58521">MTFSKVQKGIALALSFSMLAACGGSSNSSSTTDVDNGSTGGTPGNGTNNQWVAGEFKAKEDFANKCAIVRTGSDPFTGEIYKDTAGTLTDEKMWLRSWNHESYLWYNEVEDVDPANYTTPQAYFEVLKTFAKTASGADKDNFHFAQDTAEYRERTQGGASSGYGIRWRFGSTTPPRELFVVQTEPNSPATTAGFKRGDQILEVDGVDLINGDDVETLNAGLFPENDGQTHTIKVKDTFGIEKTLTVTSGSYEIAAVKATNTFVHDGNTVGYIQFDTFSIADAQTDLINKFTEFRNANVNELVVDLRYNGGGLLALSSQLAYMIAGDVNTNNRSYYTLKYNGKWSDDQVLGFYDQEIDWDNSRFTGVDLPTVALNKVYVISSGSTCSASEALINGLAGIDLDVVLIGGQTCGKPYGFVPTDNCSTTYFTIQFSGVNAKGFGEYSDGFIPKQNPNFQTEIQGCTVTDDLTRPMGDISEGMLSAALYHMETGSCPTVKATKVVNQTGISQKNTGPALHKPDNRFEQMIENNAIITPIKDASN</sequence>
<dbReference type="SMART" id="SM00228">
    <property type="entry name" value="PDZ"/>
    <property type="match status" value="1"/>
</dbReference>
<dbReference type="STRING" id="1348114.OM33_04835"/>
<dbReference type="OrthoDB" id="7168509at2"/>
<dbReference type="AlphaFoldDB" id="A0A0A7ED27"/>
<dbReference type="InterPro" id="IPR036034">
    <property type="entry name" value="PDZ_sf"/>
</dbReference>
<feature type="region of interest" description="Disordered" evidence="1">
    <location>
        <begin position="26"/>
        <end position="49"/>
    </location>
</feature>
<protein>
    <recommendedName>
        <fullName evidence="3">PDZ domain-containing protein</fullName>
    </recommendedName>
</protein>
<evidence type="ECO:0000313" key="4">
    <source>
        <dbReference type="EMBL" id="AIY64545.1"/>
    </source>
</evidence>
<dbReference type="SUPFAM" id="SSF52096">
    <property type="entry name" value="ClpP/crotonase"/>
    <property type="match status" value="1"/>
</dbReference>
<dbReference type="PROSITE" id="PS50106">
    <property type="entry name" value="PDZ"/>
    <property type="match status" value="1"/>
</dbReference>
<dbReference type="EMBL" id="CP009888">
    <property type="protein sequence ID" value="AIY64545.1"/>
    <property type="molecule type" value="Genomic_DNA"/>
</dbReference>
<dbReference type="Proteomes" id="UP000030341">
    <property type="component" value="Chromosome 1"/>
</dbReference>
<accession>A0A0A7ED27</accession>
<dbReference type="eggNOG" id="COG0793">
    <property type="taxonomic scope" value="Bacteria"/>
</dbReference>
<dbReference type="RefSeq" id="WP_038639413.1">
    <property type="nucleotide sequence ID" value="NZ_CP009888.1"/>
</dbReference>
<dbReference type="KEGG" id="pseo:OM33_04835"/>
<dbReference type="GO" id="GO:0008236">
    <property type="term" value="F:serine-type peptidase activity"/>
    <property type="evidence" value="ECO:0007669"/>
    <property type="project" value="InterPro"/>
</dbReference>
<feature type="chain" id="PRO_5002039052" description="PDZ domain-containing protein" evidence="2">
    <location>
        <begin position="21"/>
        <end position="539"/>
    </location>
</feature>
<dbReference type="Gene3D" id="3.30.750.170">
    <property type="match status" value="1"/>
</dbReference>
<keyword evidence="5" id="KW-1185">Reference proteome</keyword>
<dbReference type="Pfam" id="PF03572">
    <property type="entry name" value="Peptidase_S41"/>
    <property type="match status" value="1"/>
</dbReference>
<evidence type="ECO:0000256" key="2">
    <source>
        <dbReference type="SAM" id="SignalP"/>
    </source>
</evidence>
<name>A0A0A7ED27_9GAMM</name>
<dbReference type="GO" id="GO:0006508">
    <property type="term" value="P:proteolysis"/>
    <property type="evidence" value="ECO:0007669"/>
    <property type="project" value="InterPro"/>
</dbReference>